<dbReference type="RefSeq" id="WP_016638605.1">
    <property type="nucleotide sequence ID" value="NZ_AOPZ01000017.1"/>
</dbReference>
<dbReference type="InterPro" id="IPR036291">
    <property type="entry name" value="NAD(P)-bd_dom_sf"/>
</dbReference>
<evidence type="ECO:0000256" key="1">
    <source>
        <dbReference type="ARBA" id="ARBA00023002"/>
    </source>
</evidence>
<organism evidence="3 4">
    <name type="scientific">Streptomyces aurantiacus JA 4570</name>
    <dbReference type="NCBI Taxonomy" id="1286094"/>
    <lineage>
        <taxon>Bacteria</taxon>
        <taxon>Bacillati</taxon>
        <taxon>Actinomycetota</taxon>
        <taxon>Actinomycetes</taxon>
        <taxon>Kitasatosporales</taxon>
        <taxon>Streptomycetaceae</taxon>
        <taxon>Streptomyces</taxon>
        <taxon>Streptomyces aurantiacus group</taxon>
    </lineage>
</organism>
<dbReference type="Pfam" id="PF01408">
    <property type="entry name" value="GFO_IDH_MocA"/>
    <property type="match status" value="1"/>
</dbReference>
<keyword evidence="4" id="KW-1185">Reference proteome</keyword>
<dbReference type="PANTHER" id="PTHR43818">
    <property type="entry name" value="BCDNA.GH03377"/>
    <property type="match status" value="1"/>
</dbReference>
<proteinExistence type="predicted"/>
<protein>
    <submittedName>
        <fullName evidence="3">Putative 1,5-anhydro-D-fructose reductase</fullName>
    </submittedName>
</protein>
<dbReference type="EMBL" id="AOPZ01000017">
    <property type="protein sequence ID" value="EPH46499.1"/>
    <property type="molecule type" value="Genomic_DNA"/>
</dbReference>
<dbReference type="GO" id="GO:0000166">
    <property type="term" value="F:nucleotide binding"/>
    <property type="evidence" value="ECO:0007669"/>
    <property type="project" value="InterPro"/>
</dbReference>
<dbReference type="Proteomes" id="UP000014629">
    <property type="component" value="Unassembled WGS sequence"/>
</dbReference>
<dbReference type="Gene3D" id="3.30.360.10">
    <property type="entry name" value="Dihydrodipicolinate Reductase, domain 2"/>
    <property type="match status" value="1"/>
</dbReference>
<feature type="domain" description="Gfo/Idh/MocA-like oxidoreductase N-terminal" evidence="2">
    <location>
        <begin position="1"/>
        <end position="115"/>
    </location>
</feature>
<sequence>MKIALLGTNFGQAHAAVYAARGDVEVVMFGRDPEKTATVAEQFGLTAATDLDQAFDGDFDLVDICLPVPLHAAYALRALEAGKHVLVELPLADNLEDARRVAEAAERSDKQVFVDMYERFIPANRVLFDAVREGTYGRLEQLALWNRTAHLWPGFSLGLKVLPLEAMHGDMDIVTRTLGKPRRVDVSTVARDDDSAAIEAVLRFDGAMARDSVSSLMPMPWGARGGYTATFTQGVLESLSTMGFDGRPTGTLTAYTPDGVRELELPPADQYAAMIDHVLACLRGEADNEIAPATVLDALELTLDVDRMVNEVVP</sequence>
<comment type="caution">
    <text evidence="3">The sequence shown here is derived from an EMBL/GenBank/DDBJ whole genome shotgun (WGS) entry which is preliminary data.</text>
</comment>
<reference evidence="3 4" key="1">
    <citation type="submission" date="2013-02" db="EMBL/GenBank/DDBJ databases">
        <title>Draft Genome Sequence of Streptomyces aurantiacus, Which Produces Setomimycin.</title>
        <authorList>
            <person name="Gruening B.A."/>
            <person name="Praeg A."/>
            <person name="Erxleben A."/>
            <person name="Guenther S."/>
            <person name="Mueller M."/>
        </authorList>
    </citation>
    <scope>NUCLEOTIDE SEQUENCE [LARGE SCALE GENOMIC DNA]</scope>
    <source>
        <strain evidence="3 4">JA 4570</strain>
    </source>
</reference>
<accession>S3ZUN2</accession>
<evidence type="ECO:0000313" key="4">
    <source>
        <dbReference type="Proteomes" id="UP000014629"/>
    </source>
</evidence>
<name>S3ZUN2_9ACTN</name>
<dbReference type="PATRIC" id="fig|1286094.4.peg.460"/>
<dbReference type="AlphaFoldDB" id="S3ZUN2"/>
<evidence type="ECO:0000259" key="2">
    <source>
        <dbReference type="Pfam" id="PF01408"/>
    </source>
</evidence>
<dbReference type="OrthoDB" id="9792085at2"/>
<evidence type="ECO:0000313" key="3">
    <source>
        <dbReference type="EMBL" id="EPH46499.1"/>
    </source>
</evidence>
<dbReference type="InterPro" id="IPR000683">
    <property type="entry name" value="Gfo/Idh/MocA-like_OxRdtase_N"/>
</dbReference>
<dbReference type="PANTHER" id="PTHR43818:SF11">
    <property type="entry name" value="BCDNA.GH03377"/>
    <property type="match status" value="1"/>
</dbReference>
<keyword evidence="1" id="KW-0560">Oxidoreductase</keyword>
<dbReference type="SUPFAM" id="SSF51735">
    <property type="entry name" value="NAD(P)-binding Rossmann-fold domains"/>
    <property type="match status" value="1"/>
</dbReference>
<dbReference type="Gene3D" id="3.40.50.720">
    <property type="entry name" value="NAD(P)-binding Rossmann-like Domain"/>
    <property type="match status" value="1"/>
</dbReference>
<dbReference type="GO" id="GO:0016491">
    <property type="term" value="F:oxidoreductase activity"/>
    <property type="evidence" value="ECO:0007669"/>
    <property type="project" value="UniProtKB-KW"/>
</dbReference>
<dbReference type="InterPro" id="IPR050463">
    <property type="entry name" value="Gfo/Idh/MocA_oxidrdct_glycsds"/>
</dbReference>
<gene>
    <name evidence="3" type="ORF">STRAU_0471</name>
</gene>